<proteinExistence type="predicted"/>
<comment type="caution">
    <text evidence="1">The sequence shown here is derived from an EMBL/GenBank/DDBJ whole genome shotgun (WGS) entry which is preliminary data.</text>
</comment>
<evidence type="ECO:0000313" key="2">
    <source>
        <dbReference type="Proteomes" id="UP000606274"/>
    </source>
</evidence>
<dbReference type="AlphaFoldDB" id="A0A8T0BQY3"/>
<gene>
    <name evidence="1" type="ORF">HF521_017034</name>
</gene>
<protein>
    <submittedName>
        <fullName evidence="1">Uncharacterized protein</fullName>
    </submittedName>
</protein>
<dbReference type="InterPro" id="IPR036514">
    <property type="entry name" value="SGNH_hydro_sf"/>
</dbReference>
<accession>A0A8T0BQY3</accession>
<organism evidence="1 2">
    <name type="scientific">Silurus meridionalis</name>
    <name type="common">Southern catfish</name>
    <name type="synonym">Silurus soldatovi meridionalis</name>
    <dbReference type="NCBI Taxonomy" id="175797"/>
    <lineage>
        <taxon>Eukaryota</taxon>
        <taxon>Metazoa</taxon>
        <taxon>Chordata</taxon>
        <taxon>Craniata</taxon>
        <taxon>Vertebrata</taxon>
        <taxon>Euteleostomi</taxon>
        <taxon>Actinopterygii</taxon>
        <taxon>Neopterygii</taxon>
        <taxon>Teleostei</taxon>
        <taxon>Ostariophysi</taxon>
        <taxon>Siluriformes</taxon>
        <taxon>Siluridae</taxon>
        <taxon>Silurus</taxon>
    </lineage>
</organism>
<sequence>MEQEEQTLITSTINKRTFNVPQGLQVCLLTDAMCRGIEDYLPDAKCWVHPGTTLERSSKQHIDHFETIHNSALVLLHIGTNNIASGAPQSLIIQRMKALTTSISQANPHILYFAISAVLPRPTDDSAKKKTTVKQYNTMLHH</sequence>
<reference evidence="1" key="1">
    <citation type="submission" date="2020-08" db="EMBL/GenBank/DDBJ databases">
        <title>Chromosome-level assembly of Southern catfish (Silurus meridionalis) provides insights into visual adaptation to the nocturnal and benthic lifestyles.</title>
        <authorList>
            <person name="Zhang Y."/>
            <person name="Wang D."/>
            <person name="Peng Z."/>
        </authorList>
    </citation>
    <scope>NUCLEOTIDE SEQUENCE</scope>
    <source>
        <strain evidence="1">SWU-2019-XX</strain>
        <tissue evidence="1">Muscle</tissue>
    </source>
</reference>
<dbReference type="Gene3D" id="3.40.50.1110">
    <property type="entry name" value="SGNH hydrolase"/>
    <property type="match status" value="1"/>
</dbReference>
<dbReference type="SUPFAM" id="SSF52266">
    <property type="entry name" value="SGNH hydrolase"/>
    <property type="match status" value="1"/>
</dbReference>
<keyword evidence="2" id="KW-1185">Reference proteome</keyword>
<dbReference type="Proteomes" id="UP000606274">
    <property type="component" value="Unassembled WGS sequence"/>
</dbReference>
<dbReference type="OrthoDB" id="8793438at2759"/>
<evidence type="ECO:0000313" key="1">
    <source>
        <dbReference type="EMBL" id="KAF7707977.1"/>
    </source>
</evidence>
<name>A0A8T0BQY3_SILME</name>
<dbReference type="EMBL" id="JABFDY010000004">
    <property type="protein sequence ID" value="KAF7707977.1"/>
    <property type="molecule type" value="Genomic_DNA"/>
</dbReference>